<comment type="subcellular location">
    <subcellularLocation>
        <location evidence="2 13">Cell membrane</location>
        <topology evidence="2 13">Multi-pass membrane protein</topology>
    </subcellularLocation>
</comment>
<evidence type="ECO:0000256" key="9">
    <source>
        <dbReference type="ARBA" id="ARBA00022989"/>
    </source>
</evidence>
<accession>A0A2P1PA23</accession>
<evidence type="ECO:0000256" key="10">
    <source>
        <dbReference type="ARBA" id="ARBA00023065"/>
    </source>
</evidence>
<dbReference type="InterPro" id="IPR001626">
    <property type="entry name" value="ABC_TroCD"/>
</dbReference>
<dbReference type="PANTHER" id="PTHR30477:SF23">
    <property type="entry name" value="HIGH-AFFINITY ZINC UPTAKE SYSTEM MEMBRANE PROTEIN ZNUB"/>
    <property type="match status" value="1"/>
</dbReference>
<evidence type="ECO:0000256" key="7">
    <source>
        <dbReference type="ARBA" id="ARBA00022833"/>
    </source>
</evidence>
<keyword evidence="10" id="KW-0406">Ion transport</keyword>
<proteinExistence type="inferred from homology"/>
<evidence type="ECO:0000256" key="2">
    <source>
        <dbReference type="ARBA" id="ARBA00004651"/>
    </source>
</evidence>
<dbReference type="PANTHER" id="PTHR30477">
    <property type="entry name" value="ABC-TRANSPORTER METAL-BINDING PROTEIN"/>
    <property type="match status" value="1"/>
</dbReference>
<feature type="transmembrane region" description="Helical" evidence="14">
    <location>
        <begin position="78"/>
        <end position="100"/>
    </location>
</feature>
<keyword evidence="4 13" id="KW-0813">Transport</keyword>
<evidence type="ECO:0000256" key="6">
    <source>
        <dbReference type="ARBA" id="ARBA00022692"/>
    </source>
</evidence>
<evidence type="ECO:0000256" key="4">
    <source>
        <dbReference type="ARBA" id="ARBA00022448"/>
    </source>
</evidence>
<gene>
    <name evidence="15" type="ORF">phytr_11700</name>
</gene>
<dbReference type="GO" id="GO:0043190">
    <property type="term" value="C:ATP-binding cassette (ABC) transporter complex"/>
    <property type="evidence" value="ECO:0007669"/>
    <property type="project" value="InterPro"/>
</dbReference>
<feature type="transmembrane region" description="Helical" evidence="14">
    <location>
        <begin position="206"/>
        <end position="226"/>
    </location>
</feature>
<name>A0A2P1PA23_9RICK</name>
<evidence type="ECO:0000256" key="12">
    <source>
        <dbReference type="ARBA" id="ARBA00040080"/>
    </source>
</evidence>
<reference evidence="15 16" key="1">
    <citation type="submission" date="2018-03" db="EMBL/GenBank/DDBJ databases">
        <title>A gene transfer event suggests a long-term partnership between eustigmatophyte algae and a novel lineage of endosymbiotic bacteria.</title>
        <authorList>
            <person name="Yurchenko T."/>
            <person name="Sevcikova T."/>
            <person name="Pribyl P."/>
            <person name="El Karkouri K."/>
            <person name="Klimes V."/>
            <person name="Amaral R."/>
            <person name="Zbrankova V."/>
            <person name="Kim E."/>
            <person name="Raoult D."/>
            <person name="Santos L.M.A."/>
            <person name="Elias M."/>
        </authorList>
    </citation>
    <scope>NUCLEOTIDE SEQUENCE [LARGE SCALE GENOMIC DNA]</scope>
    <source>
        <strain evidence="15">CCALA 838</strain>
    </source>
</reference>
<protein>
    <recommendedName>
        <fullName evidence="12">High-affinity zinc uptake system membrane protein ZnuB</fullName>
    </recommendedName>
</protein>
<dbReference type="GO" id="GO:0006829">
    <property type="term" value="P:zinc ion transport"/>
    <property type="evidence" value="ECO:0007669"/>
    <property type="project" value="UniProtKB-KW"/>
</dbReference>
<dbReference type="OrthoDB" id="7161761at2"/>
<evidence type="ECO:0000256" key="14">
    <source>
        <dbReference type="SAM" id="Phobius"/>
    </source>
</evidence>
<keyword evidence="6 13" id="KW-0812">Transmembrane</keyword>
<keyword evidence="9 14" id="KW-1133">Transmembrane helix</keyword>
<sequence length="255" mass="27811">MLLILACIFSSILLSNLGCLMVWNRYTYLTDSIIHVLLLAAVLHGIFGIPLEWCSCFVSMLFVATSSYLQKHFQDHSLVLSVATTSLIAVSIIIAESMNIDLDIEGILFGDLLLTNIREVTMLGICALLSIGLIWNKFETIVVAALNEDIAASLGINISRWRAILLCFAAFNVSMVVKIVGGLMVGSLCIVPVFFARLISKTPQTMLIYAATFSLVLNLLGLKLAFLLNFSVAATICIAQVIGLFLTLLGKKYIV</sequence>
<evidence type="ECO:0000256" key="13">
    <source>
        <dbReference type="RuleBase" id="RU003943"/>
    </source>
</evidence>
<dbReference type="GO" id="GO:0055085">
    <property type="term" value="P:transmembrane transport"/>
    <property type="evidence" value="ECO:0007669"/>
    <property type="project" value="InterPro"/>
</dbReference>
<feature type="transmembrane region" description="Helical" evidence="14">
    <location>
        <begin position="33"/>
        <end position="66"/>
    </location>
</feature>
<evidence type="ECO:0000256" key="11">
    <source>
        <dbReference type="ARBA" id="ARBA00023136"/>
    </source>
</evidence>
<feature type="transmembrane region" description="Helical" evidence="14">
    <location>
        <begin position="232"/>
        <end position="250"/>
    </location>
</feature>
<comment type="function">
    <text evidence="1">Involved in the high-affinity zinc uptake transport system.</text>
</comment>
<dbReference type="GO" id="GO:0010043">
    <property type="term" value="P:response to zinc ion"/>
    <property type="evidence" value="ECO:0007669"/>
    <property type="project" value="TreeGrafter"/>
</dbReference>
<keyword evidence="7" id="KW-0862">Zinc</keyword>
<dbReference type="SUPFAM" id="SSF81345">
    <property type="entry name" value="ABC transporter involved in vitamin B12 uptake, BtuC"/>
    <property type="match status" value="1"/>
</dbReference>
<evidence type="ECO:0000256" key="1">
    <source>
        <dbReference type="ARBA" id="ARBA00002313"/>
    </source>
</evidence>
<keyword evidence="8" id="KW-0864">Zinc transport</keyword>
<keyword evidence="16" id="KW-1185">Reference proteome</keyword>
<organism evidence="15 16">
    <name type="scientific">Candidatus Phycorickettsia trachydisci</name>
    <dbReference type="NCBI Taxonomy" id="2115978"/>
    <lineage>
        <taxon>Bacteria</taxon>
        <taxon>Pseudomonadati</taxon>
        <taxon>Pseudomonadota</taxon>
        <taxon>Alphaproteobacteria</taxon>
        <taxon>Rickettsiales</taxon>
        <taxon>Rickettsiaceae</taxon>
        <taxon>Candidatus Phycorickettsia</taxon>
    </lineage>
</organism>
<dbReference type="Gene3D" id="1.10.3470.10">
    <property type="entry name" value="ABC transporter involved in vitamin B12 uptake, BtuC"/>
    <property type="match status" value="1"/>
</dbReference>
<dbReference type="Proteomes" id="UP000241762">
    <property type="component" value="Chromosome"/>
</dbReference>
<evidence type="ECO:0000256" key="8">
    <source>
        <dbReference type="ARBA" id="ARBA00022906"/>
    </source>
</evidence>
<evidence type="ECO:0000256" key="3">
    <source>
        <dbReference type="ARBA" id="ARBA00008034"/>
    </source>
</evidence>
<dbReference type="InterPro" id="IPR037294">
    <property type="entry name" value="ABC_BtuC-like"/>
</dbReference>
<dbReference type="EMBL" id="CP027845">
    <property type="protein sequence ID" value="AVP88095.1"/>
    <property type="molecule type" value="Genomic_DNA"/>
</dbReference>
<keyword evidence="11 14" id="KW-0472">Membrane</keyword>
<dbReference type="KEGG" id="ptc:phytr_11700"/>
<dbReference type="RefSeq" id="WP_106874909.1">
    <property type="nucleotide sequence ID" value="NZ_CP027845.1"/>
</dbReference>
<comment type="similarity">
    <text evidence="3 13">Belongs to the ABC-3 integral membrane protein family.</text>
</comment>
<evidence type="ECO:0000313" key="16">
    <source>
        <dbReference type="Proteomes" id="UP000241762"/>
    </source>
</evidence>
<keyword evidence="5" id="KW-1003">Cell membrane</keyword>
<evidence type="ECO:0000256" key="5">
    <source>
        <dbReference type="ARBA" id="ARBA00022475"/>
    </source>
</evidence>
<dbReference type="Pfam" id="PF00950">
    <property type="entry name" value="ABC-3"/>
    <property type="match status" value="1"/>
</dbReference>
<dbReference type="AlphaFoldDB" id="A0A2P1PA23"/>
<feature type="transmembrane region" description="Helical" evidence="14">
    <location>
        <begin position="120"/>
        <end position="138"/>
    </location>
</feature>
<evidence type="ECO:0000313" key="15">
    <source>
        <dbReference type="EMBL" id="AVP88095.1"/>
    </source>
</evidence>